<reference evidence="6" key="1">
    <citation type="submission" date="2025-08" db="UniProtKB">
        <authorList>
            <consortium name="Ensembl"/>
        </authorList>
    </citation>
    <scope>IDENTIFICATION</scope>
</reference>
<dbReference type="Proteomes" id="UP000694392">
    <property type="component" value="Unplaced"/>
</dbReference>
<evidence type="ECO:0000313" key="7">
    <source>
        <dbReference type="Proteomes" id="UP000694392"/>
    </source>
</evidence>
<dbReference type="InterPro" id="IPR029058">
    <property type="entry name" value="AB_hydrolase_fold"/>
</dbReference>
<dbReference type="GO" id="GO:0005886">
    <property type="term" value="C:plasma membrane"/>
    <property type="evidence" value="ECO:0007669"/>
    <property type="project" value="TreeGrafter"/>
</dbReference>
<keyword evidence="3 4" id="KW-0378">Hydrolase</keyword>
<reference evidence="6" key="2">
    <citation type="submission" date="2025-09" db="UniProtKB">
        <authorList>
            <consortium name="Ensembl"/>
        </authorList>
    </citation>
    <scope>IDENTIFICATION</scope>
</reference>
<keyword evidence="7" id="KW-1185">Reference proteome</keyword>
<evidence type="ECO:0000313" key="6">
    <source>
        <dbReference type="Ensembl" id="ENSSPUP00000018861.1"/>
    </source>
</evidence>
<dbReference type="GeneTree" id="ENSGT00940000157023"/>
<dbReference type="AlphaFoldDB" id="A0A8D0HG89"/>
<dbReference type="EC" id="3.1.1.-" evidence="4"/>
<organism evidence="6 7">
    <name type="scientific">Sphenodon punctatus</name>
    <name type="common">Tuatara</name>
    <name type="synonym">Hatteria punctata</name>
    <dbReference type="NCBI Taxonomy" id="8508"/>
    <lineage>
        <taxon>Eukaryota</taxon>
        <taxon>Metazoa</taxon>
        <taxon>Chordata</taxon>
        <taxon>Craniata</taxon>
        <taxon>Vertebrata</taxon>
        <taxon>Euteleostomi</taxon>
        <taxon>Lepidosauria</taxon>
        <taxon>Sphenodontia</taxon>
        <taxon>Sphenodontidae</taxon>
        <taxon>Sphenodon</taxon>
    </lineage>
</organism>
<evidence type="ECO:0000256" key="4">
    <source>
        <dbReference type="RuleBase" id="RU361235"/>
    </source>
</evidence>
<name>A0A8D0HG89_SPHPU</name>
<dbReference type="GO" id="GO:0005615">
    <property type="term" value="C:extracellular space"/>
    <property type="evidence" value="ECO:0007669"/>
    <property type="project" value="TreeGrafter"/>
</dbReference>
<dbReference type="PANTHER" id="PTHR43918:SF4">
    <property type="entry name" value="CARBOXYLIC ESTER HYDROLASE"/>
    <property type="match status" value="1"/>
</dbReference>
<dbReference type="Gene3D" id="3.40.50.1820">
    <property type="entry name" value="alpha/beta hydrolase"/>
    <property type="match status" value="1"/>
</dbReference>
<dbReference type="PANTHER" id="PTHR43918">
    <property type="entry name" value="ACETYLCHOLINESTERASE"/>
    <property type="match status" value="1"/>
</dbReference>
<dbReference type="GO" id="GO:0019695">
    <property type="term" value="P:choline metabolic process"/>
    <property type="evidence" value="ECO:0007669"/>
    <property type="project" value="TreeGrafter"/>
</dbReference>
<sequence length="204" mass="21774">MPLTAPSSVGLYDGRFLAATEKVIVASMNYRLGAMGFLALPPAAPGNVGLWDQHLALSWLRGNVAAFGGDPARLTLFGESAGASSVSFHLLSPWSRPLFTQAVMQSGSANAPWALVTPEQARQIAQALGHLMGCPEGDDHAVVRCLQGKEFLGLQPLRADGGYLQGGEGRKNFFCGPLGAHLDFEEHHMGWGWGWGMCDRNVIS</sequence>
<accession>A0A8D0HG89</accession>
<dbReference type="InterPro" id="IPR019826">
    <property type="entry name" value="Carboxylesterase_B_AS"/>
</dbReference>
<protein>
    <recommendedName>
        <fullName evidence="4">Carboxylic ester hydrolase</fullName>
        <ecNumber evidence="4">3.1.1.-</ecNumber>
    </recommendedName>
</protein>
<proteinExistence type="inferred from homology"/>
<dbReference type="InterPro" id="IPR050654">
    <property type="entry name" value="AChE-related_enzymes"/>
</dbReference>
<evidence type="ECO:0000256" key="2">
    <source>
        <dbReference type="ARBA" id="ARBA00022487"/>
    </source>
</evidence>
<dbReference type="OMA" id="NCYSGEK"/>
<dbReference type="SUPFAM" id="SSF53474">
    <property type="entry name" value="alpha/beta-Hydrolases"/>
    <property type="match status" value="1"/>
</dbReference>
<dbReference type="GO" id="GO:0006581">
    <property type="term" value="P:acetylcholine catabolic process"/>
    <property type="evidence" value="ECO:0007669"/>
    <property type="project" value="TreeGrafter"/>
</dbReference>
<dbReference type="GO" id="GO:0003990">
    <property type="term" value="F:acetylcholinesterase activity"/>
    <property type="evidence" value="ECO:0007669"/>
    <property type="project" value="TreeGrafter"/>
</dbReference>
<evidence type="ECO:0000256" key="1">
    <source>
        <dbReference type="ARBA" id="ARBA00005964"/>
    </source>
</evidence>
<comment type="similarity">
    <text evidence="1 4">Belongs to the type-B carboxylesterase/lipase family.</text>
</comment>
<feature type="domain" description="Carboxylesterase type B" evidence="5">
    <location>
        <begin position="11"/>
        <end position="150"/>
    </location>
</feature>
<dbReference type="Ensembl" id="ENSSPUT00000020090.1">
    <property type="protein sequence ID" value="ENSSPUP00000018861.1"/>
    <property type="gene ID" value="ENSSPUG00000014549.1"/>
</dbReference>
<keyword evidence="2" id="KW-0719">Serine esterase</keyword>
<dbReference type="Pfam" id="PF00135">
    <property type="entry name" value="COesterase"/>
    <property type="match status" value="1"/>
</dbReference>
<evidence type="ECO:0000256" key="3">
    <source>
        <dbReference type="ARBA" id="ARBA00022801"/>
    </source>
</evidence>
<dbReference type="InterPro" id="IPR002018">
    <property type="entry name" value="CarbesteraseB"/>
</dbReference>
<dbReference type="PROSITE" id="PS00122">
    <property type="entry name" value="CARBOXYLESTERASE_B_1"/>
    <property type="match status" value="1"/>
</dbReference>
<evidence type="ECO:0000259" key="5">
    <source>
        <dbReference type="Pfam" id="PF00135"/>
    </source>
</evidence>